<reference evidence="1 2" key="1">
    <citation type="submission" date="2018-02" db="EMBL/GenBank/DDBJ databases">
        <title>FDA/CDC Antimicrobial Resistant Isolate Bank Genome Sequencing.</title>
        <authorList>
            <person name="Benahmed F.H."/>
            <person name="Lutgring J.D."/>
            <person name="Yoo B."/>
            <person name="Machado M."/>
            <person name="Brown A."/>
            <person name="McAllister G."/>
            <person name="Perry A."/>
            <person name="Halpin A.L."/>
            <person name="Vavikolanu K."/>
            <person name="Ott S."/>
            <person name="Zhao X."/>
            <person name="Tallon L.J."/>
            <person name="Sadzewicz L."/>
            <person name="Aluvathingal J."/>
            <person name="Nadendla S."/>
            <person name="Voskania-kordi A."/>
            <person name="Simonyan V."/>
            <person name="Patel J."/>
            <person name="Shawar R.M."/>
        </authorList>
    </citation>
    <scope>NUCLEOTIDE SEQUENCE [LARGE SCALE GENOMIC DNA]</scope>
    <source>
        <strain evidence="1 2">AR_0356</strain>
        <plasmid evidence="1 2">unnamed2</plasmid>
    </source>
</reference>
<keyword evidence="2" id="KW-1185">Reference proteome</keyword>
<dbReference type="EMBL" id="CP027170">
    <property type="protein sequence ID" value="AVK09328.1"/>
    <property type="molecule type" value="Genomic_DNA"/>
</dbReference>
<sequence>MDINRTERADAGRLLGKWLYDGCTVEPRFAGTWSAEIGPCKCPKAEGDQHE</sequence>
<evidence type="ECO:0000313" key="1">
    <source>
        <dbReference type="EMBL" id="AVK09328.1"/>
    </source>
</evidence>
<dbReference type="AlphaFoldDB" id="A0A2R3J577"/>
<gene>
    <name evidence="1" type="ORF">CSB93_6702</name>
</gene>
<organism evidence="1 2">
    <name type="scientific">Pseudomonas paraeruginosa</name>
    <dbReference type="NCBI Taxonomy" id="2994495"/>
    <lineage>
        <taxon>Bacteria</taxon>
        <taxon>Pseudomonadati</taxon>
        <taxon>Pseudomonadota</taxon>
        <taxon>Gammaproteobacteria</taxon>
        <taxon>Pseudomonadales</taxon>
        <taxon>Pseudomonadaceae</taxon>
        <taxon>Pseudomonas</taxon>
    </lineage>
</organism>
<accession>A0A2R3J577</accession>
<dbReference type="Proteomes" id="UP000238390">
    <property type="component" value="Plasmid unnamed2"/>
</dbReference>
<keyword evidence="1" id="KW-0614">Plasmid</keyword>
<evidence type="ECO:0000313" key="2">
    <source>
        <dbReference type="Proteomes" id="UP000238390"/>
    </source>
</evidence>
<proteinExistence type="predicted"/>
<geneLocation type="plasmid" evidence="1 2">
    <name>unnamed2</name>
</geneLocation>
<name>A0A2R3J577_9PSED</name>
<protein>
    <submittedName>
        <fullName evidence="1">Uncharacterized protein</fullName>
    </submittedName>
</protein>